<dbReference type="InterPro" id="IPR033112">
    <property type="entry name" value="PLA2_Asp_AS"/>
</dbReference>
<dbReference type="EC" id="3.1.1.4" evidence="8"/>
<accession>A0A913X833</accession>
<dbReference type="InterPro" id="IPR001211">
    <property type="entry name" value="PLA2"/>
</dbReference>
<dbReference type="RefSeq" id="XP_020900455.1">
    <property type="nucleotide sequence ID" value="XM_021044796.2"/>
</dbReference>
<comment type="similarity">
    <text evidence="7">Belongs to the phospholipase A2 family.</text>
</comment>
<dbReference type="Gene3D" id="1.20.90.10">
    <property type="entry name" value="Phospholipase A2 domain"/>
    <property type="match status" value="1"/>
</dbReference>
<proteinExistence type="inferred from homology"/>
<sequence length="153" mass="17941">MNFLTKVLFLGFAVGCALASDELVGDVSEDVKLDKRGFIQFYRLIREFTKRDPTDYWNYGCWCGLGGKGTPLDETDRCCKEHDLCFNQLTRSRICGRYEVYRKNYYHTGLKCYTGWWSSRCGRGICKCDVAAVKCFRRSRFNKSYRKYKKSQC</sequence>
<evidence type="ECO:0000313" key="11">
    <source>
        <dbReference type="Proteomes" id="UP000887567"/>
    </source>
</evidence>
<keyword evidence="3 6" id="KW-1015">Disulfide bond</keyword>
<comment type="cofactor">
    <cofactor evidence="5">
        <name>Ca(2+)</name>
        <dbReference type="ChEBI" id="CHEBI:29108"/>
    </cofactor>
    <text evidence="5">Binds 1 Ca(2+) ion per subunit.</text>
</comment>
<dbReference type="InterPro" id="IPR033113">
    <property type="entry name" value="PLA2_histidine"/>
</dbReference>
<feature type="signal peptide" evidence="8">
    <location>
        <begin position="1"/>
        <end position="19"/>
    </location>
</feature>
<dbReference type="PROSITE" id="PS00118">
    <property type="entry name" value="PA2_HIS"/>
    <property type="match status" value="1"/>
</dbReference>
<keyword evidence="2 8" id="KW-0964">Secreted</keyword>
<dbReference type="GO" id="GO:0047498">
    <property type="term" value="F:calcium-dependent phospholipase A2 activity"/>
    <property type="evidence" value="ECO:0007669"/>
    <property type="project" value="TreeGrafter"/>
</dbReference>
<dbReference type="Proteomes" id="UP000887567">
    <property type="component" value="Unplaced"/>
</dbReference>
<dbReference type="InterPro" id="IPR016090">
    <property type="entry name" value="PLA2-like_dom"/>
</dbReference>
<dbReference type="SUPFAM" id="SSF48619">
    <property type="entry name" value="Phospholipase A2, PLA2"/>
    <property type="match status" value="1"/>
</dbReference>
<dbReference type="PROSITE" id="PS00119">
    <property type="entry name" value="PA2_ASP"/>
    <property type="match status" value="1"/>
</dbReference>
<dbReference type="GO" id="GO:0006644">
    <property type="term" value="P:phospholipid metabolic process"/>
    <property type="evidence" value="ECO:0007669"/>
    <property type="project" value="InterPro"/>
</dbReference>
<keyword evidence="8" id="KW-0732">Signal</keyword>
<feature type="active site" evidence="4">
    <location>
        <position position="129"/>
    </location>
</feature>
<feature type="chain" id="PRO_5038168697" description="Phospholipase A2" evidence="8">
    <location>
        <begin position="20"/>
        <end position="153"/>
    </location>
</feature>
<feature type="disulfide bond" evidence="6">
    <location>
        <begin position="78"/>
        <end position="135"/>
    </location>
</feature>
<dbReference type="GO" id="GO:0050482">
    <property type="term" value="P:arachidonate secretion"/>
    <property type="evidence" value="ECO:0007669"/>
    <property type="project" value="InterPro"/>
</dbReference>
<protein>
    <recommendedName>
        <fullName evidence="8">Phospholipase A2</fullName>
        <ecNumber evidence="8">3.1.1.4</ecNumber>
    </recommendedName>
</protein>
<evidence type="ECO:0000256" key="2">
    <source>
        <dbReference type="ARBA" id="ARBA00022525"/>
    </source>
</evidence>
<name>A0A913X833_EXADI</name>
<dbReference type="OMA" id="ECEPASH"/>
<keyword evidence="11" id="KW-1185">Reference proteome</keyword>
<keyword evidence="5 8" id="KW-0106">Calcium</keyword>
<organism evidence="10 11">
    <name type="scientific">Exaiptasia diaphana</name>
    <name type="common">Tropical sea anemone</name>
    <name type="synonym">Aiptasia pulchella</name>
    <dbReference type="NCBI Taxonomy" id="2652724"/>
    <lineage>
        <taxon>Eukaryota</taxon>
        <taxon>Metazoa</taxon>
        <taxon>Cnidaria</taxon>
        <taxon>Anthozoa</taxon>
        <taxon>Hexacorallia</taxon>
        <taxon>Actiniaria</taxon>
        <taxon>Aiptasiidae</taxon>
        <taxon>Exaiptasia</taxon>
    </lineage>
</organism>
<keyword evidence="8" id="KW-0378">Hydrolase</keyword>
<evidence type="ECO:0000256" key="6">
    <source>
        <dbReference type="PIRSR" id="PIRSR601211-3"/>
    </source>
</evidence>
<feature type="binding site" evidence="5">
    <location>
        <position position="83"/>
    </location>
    <ligand>
        <name>Ca(2+)</name>
        <dbReference type="ChEBI" id="CHEBI:29108"/>
    </ligand>
</feature>
<dbReference type="PANTHER" id="PTHR11716">
    <property type="entry name" value="PHOSPHOLIPASE A2 FAMILY MEMBER"/>
    <property type="match status" value="1"/>
</dbReference>
<evidence type="ECO:0000256" key="8">
    <source>
        <dbReference type="RuleBase" id="RU361236"/>
    </source>
</evidence>
<feature type="binding site" evidence="5">
    <location>
        <position position="64"/>
    </location>
    <ligand>
        <name>Ca(2+)</name>
        <dbReference type="ChEBI" id="CHEBI:29108"/>
    </ligand>
</feature>
<feature type="disulfide bond" evidence="6">
    <location>
        <begin position="85"/>
        <end position="128"/>
    </location>
</feature>
<evidence type="ECO:0000256" key="5">
    <source>
        <dbReference type="PIRSR" id="PIRSR601211-2"/>
    </source>
</evidence>
<feature type="active site" evidence="4">
    <location>
        <position position="82"/>
    </location>
</feature>
<dbReference type="AlphaFoldDB" id="A0A913X833"/>
<dbReference type="SMART" id="SM00085">
    <property type="entry name" value="PA2c"/>
    <property type="match status" value="1"/>
</dbReference>
<dbReference type="GeneID" id="110239088"/>
<feature type="domain" description="Phospholipase A2-like central" evidence="9">
    <location>
        <begin position="37"/>
        <end position="153"/>
    </location>
</feature>
<feature type="binding site" evidence="5">
    <location>
        <position position="66"/>
    </location>
    <ligand>
        <name>Ca(2+)</name>
        <dbReference type="ChEBI" id="CHEBI:29108"/>
    </ligand>
</feature>
<dbReference type="GO" id="GO:0005509">
    <property type="term" value="F:calcium ion binding"/>
    <property type="evidence" value="ECO:0007669"/>
    <property type="project" value="InterPro"/>
</dbReference>
<comment type="subcellular location">
    <subcellularLocation>
        <location evidence="1 8">Secreted</location>
    </subcellularLocation>
</comment>
<evidence type="ECO:0000256" key="7">
    <source>
        <dbReference type="RuleBase" id="RU003654"/>
    </source>
</evidence>
<keyword evidence="8" id="KW-0443">Lipid metabolism</keyword>
<comment type="catalytic activity">
    <reaction evidence="8">
        <text>a 1,2-diacyl-sn-glycero-3-phosphocholine + H2O = a 1-acyl-sn-glycero-3-phosphocholine + a fatty acid + H(+)</text>
        <dbReference type="Rhea" id="RHEA:15801"/>
        <dbReference type="ChEBI" id="CHEBI:15377"/>
        <dbReference type="ChEBI" id="CHEBI:15378"/>
        <dbReference type="ChEBI" id="CHEBI:28868"/>
        <dbReference type="ChEBI" id="CHEBI:57643"/>
        <dbReference type="ChEBI" id="CHEBI:58168"/>
        <dbReference type="EC" id="3.1.1.4"/>
    </reaction>
</comment>
<reference evidence="10" key="1">
    <citation type="submission" date="2022-11" db="UniProtKB">
        <authorList>
            <consortium name="EnsemblMetazoa"/>
        </authorList>
    </citation>
    <scope>IDENTIFICATION</scope>
</reference>
<keyword evidence="5" id="KW-0479">Metal-binding</keyword>
<feature type="disulfide bond" evidence="6">
    <location>
        <begin position="112"/>
        <end position="126"/>
    </location>
</feature>
<dbReference type="CDD" id="cd00125">
    <property type="entry name" value="PLA2c"/>
    <property type="match status" value="1"/>
</dbReference>
<dbReference type="PRINTS" id="PR00389">
    <property type="entry name" value="PHPHLIPASEA2"/>
</dbReference>
<dbReference type="Pfam" id="PF00068">
    <property type="entry name" value="Phospholip_A2_1"/>
    <property type="match status" value="1"/>
</dbReference>
<evidence type="ECO:0000313" key="10">
    <source>
        <dbReference type="EnsemblMetazoa" id="XP_020900455.1"/>
    </source>
</evidence>
<dbReference type="EnsemblMetazoa" id="XM_021044796.2">
    <property type="protein sequence ID" value="XP_020900455.1"/>
    <property type="gene ID" value="LOC110239088"/>
</dbReference>
<dbReference type="InterPro" id="IPR036444">
    <property type="entry name" value="PLipase_A2_dom_sf"/>
</dbReference>
<dbReference type="GO" id="GO:0016042">
    <property type="term" value="P:lipid catabolic process"/>
    <property type="evidence" value="ECO:0007669"/>
    <property type="project" value="InterPro"/>
</dbReference>
<dbReference type="PANTHER" id="PTHR11716:SF51">
    <property type="entry name" value="PHOSPHOLIPASE A2"/>
    <property type="match status" value="1"/>
</dbReference>
<dbReference type="GO" id="GO:0005576">
    <property type="term" value="C:extracellular region"/>
    <property type="evidence" value="ECO:0007669"/>
    <property type="project" value="UniProtKB-SubCell"/>
</dbReference>
<evidence type="ECO:0000256" key="3">
    <source>
        <dbReference type="ARBA" id="ARBA00023157"/>
    </source>
</evidence>
<evidence type="ECO:0000259" key="9">
    <source>
        <dbReference type="SMART" id="SM00085"/>
    </source>
</evidence>
<dbReference type="KEGG" id="epa:110239088"/>
<evidence type="ECO:0000256" key="1">
    <source>
        <dbReference type="ARBA" id="ARBA00004613"/>
    </source>
</evidence>
<dbReference type="OrthoDB" id="5976108at2759"/>
<feature type="disulfide bond" evidence="6">
    <location>
        <begin position="63"/>
        <end position="79"/>
    </location>
</feature>
<dbReference type="GO" id="GO:0005543">
    <property type="term" value="F:phospholipid binding"/>
    <property type="evidence" value="ECO:0007669"/>
    <property type="project" value="TreeGrafter"/>
</dbReference>
<evidence type="ECO:0000256" key="4">
    <source>
        <dbReference type="PIRSR" id="PIRSR601211-1"/>
    </source>
</evidence>